<reference evidence="1 2" key="1">
    <citation type="submission" date="2021-03" db="EMBL/GenBank/DDBJ databases">
        <title>Five novel Rahnella species.</title>
        <authorList>
            <person name="Brady C."/>
            <person name="Asselin J."/>
            <person name="Beer S."/>
            <person name="Bruberg M.B."/>
            <person name="Crampton B."/>
            <person name="Venter S."/>
            <person name="Arnold D."/>
            <person name="Denman S."/>
        </authorList>
    </citation>
    <scope>NUCLEOTIDE SEQUENCE [LARGE SCALE GENOMIC DNA]</scope>
    <source>
        <strain evidence="1 2">FRB 231</strain>
    </source>
</reference>
<dbReference type="Proteomes" id="UP000739284">
    <property type="component" value="Unassembled WGS sequence"/>
</dbReference>
<dbReference type="EMBL" id="JAFMOY010000114">
    <property type="protein sequence ID" value="MBU9844568.1"/>
    <property type="molecule type" value="Genomic_DNA"/>
</dbReference>
<gene>
    <name evidence="1" type="ORF">J1784_06010</name>
</gene>
<comment type="caution">
    <text evidence="1">The sequence shown here is derived from an EMBL/GenBank/DDBJ whole genome shotgun (WGS) entry which is preliminary data.</text>
</comment>
<dbReference type="RefSeq" id="WP_217148442.1">
    <property type="nucleotide sequence ID" value="NZ_JAFMOY010000114.1"/>
</dbReference>
<organism evidence="1 2">
    <name type="scientific">Rahnella ecdela</name>
    <dbReference type="NCBI Taxonomy" id="2816250"/>
    <lineage>
        <taxon>Bacteria</taxon>
        <taxon>Pseudomonadati</taxon>
        <taxon>Pseudomonadota</taxon>
        <taxon>Gammaproteobacteria</taxon>
        <taxon>Enterobacterales</taxon>
        <taxon>Yersiniaceae</taxon>
        <taxon>Rahnella</taxon>
    </lineage>
</organism>
<name>A0ABS6LCA8_9GAMM</name>
<accession>A0ABS6LCA8</accession>
<sequence length="82" mass="9474">MKILRSEMDYISWMFEEYFRVSDTTVSPLMSEQDIQEALEELHPESFPCIGFLVSSTEGGISDVNYISREMVSDWATALNIR</sequence>
<evidence type="ECO:0000313" key="1">
    <source>
        <dbReference type="EMBL" id="MBU9844568.1"/>
    </source>
</evidence>
<evidence type="ECO:0000313" key="2">
    <source>
        <dbReference type="Proteomes" id="UP000739284"/>
    </source>
</evidence>
<proteinExistence type="predicted"/>
<protein>
    <submittedName>
        <fullName evidence="1">Uncharacterized protein</fullName>
    </submittedName>
</protein>
<keyword evidence="2" id="KW-1185">Reference proteome</keyword>